<dbReference type="Gene3D" id="3.40.630.30">
    <property type="match status" value="1"/>
</dbReference>
<dbReference type="PANTHER" id="PTHR43877:SF2">
    <property type="entry name" value="AMINOALKYLPHOSPHONATE N-ACETYLTRANSFERASE-RELATED"/>
    <property type="match status" value="1"/>
</dbReference>
<dbReference type="InterPro" id="IPR000182">
    <property type="entry name" value="GNAT_dom"/>
</dbReference>
<sequence>MEIYHATLKDVEPVSHLFNKYREFYQQKTDLSGATSYITERLTNQDSIIILAKEGNEYLGFAQLYPTFSSIAMQKAFILNDLYVSESARKRGVGDQLLHAVKDTLSQHQIFRLSLSTASDNHAAQRLYEKHGFVRDTEFYHYQLTLE</sequence>
<evidence type="ECO:0000256" key="2">
    <source>
        <dbReference type="ARBA" id="ARBA00023315"/>
    </source>
</evidence>
<dbReference type="SUPFAM" id="SSF55729">
    <property type="entry name" value="Acyl-CoA N-acyltransferases (Nat)"/>
    <property type="match status" value="1"/>
</dbReference>
<dbReference type="RefSeq" id="WP_343131878.1">
    <property type="nucleotide sequence ID" value="NZ_JBCITK010000001.1"/>
</dbReference>
<dbReference type="CDD" id="cd04301">
    <property type="entry name" value="NAT_SF"/>
    <property type="match status" value="1"/>
</dbReference>
<dbReference type="InterPro" id="IPR050832">
    <property type="entry name" value="Bact_Acetyltransf"/>
</dbReference>
<organism evidence="4 5">
    <name type="scientific">Alkalicoccobacillus gibsonii</name>
    <dbReference type="NCBI Taxonomy" id="79881"/>
    <lineage>
        <taxon>Bacteria</taxon>
        <taxon>Bacillati</taxon>
        <taxon>Bacillota</taxon>
        <taxon>Bacilli</taxon>
        <taxon>Bacillales</taxon>
        <taxon>Bacillaceae</taxon>
        <taxon>Alkalicoccobacillus</taxon>
    </lineage>
</organism>
<gene>
    <name evidence="4" type="ORF">MKY91_19230</name>
</gene>
<proteinExistence type="predicted"/>
<dbReference type="Proteomes" id="UP001418796">
    <property type="component" value="Unassembled WGS sequence"/>
</dbReference>
<evidence type="ECO:0000313" key="4">
    <source>
        <dbReference type="EMBL" id="MEN0645301.1"/>
    </source>
</evidence>
<protein>
    <submittedName>
        <fullName evidence="4">GNAT family N-acetyltransferase</fullName>
    </submittedName>
</protein>
<accession>A0ABU9VN39</accession>
<dbReference type="PROSITE" id="PS51186">
    <property type="entry name" value="GNAT"/>
    <property type="match status" value="1"/>
</dbReference>
<name>A0ABU9VN39_9BACI</name>
<evidence type="ECO:0000259" key="3">
    <source>
        <dbReference type="PROSITE" id="PS51186"/>
    </source>
</evidence>
<keyword evidence="5" id="KW-1185">Reference proteome</keyword>
<reference evidence="4 5" key="1">
    <citation type="submission" date="2024-03" db="EMBL/GenBank/DDBJ databases">
        <title>Bacilli Hybrid Assemblies.</title>
        <authorList>
            <person name="Kovac J."/>
        </authorList>
    </citation>
    <scope>NUCLEOTIDE SEQUENCE [LARGE SCALE GENOMIC DNA]</scope>
    <source>
        <strain evidence="4 5">FSL R7-0666</strain>
    </source>
</reference>
<feature type="domain" description="N-acetyltransferase" evidence="3">
    <location>
        <begin position="1"/>
        <end position="147"/>
    </location>
</feature>
<dbReference type="PANTHER" id="PTHR43877">
    <property type="entry name" value="AMINOALKYLPHOSPHONATE N-ACETYLTRANSFERASE-RELATED-RELATED"/>
    <property type="match status" value="1"/>
</dbReference>
<keyword evidence="1" id="KW-0808">Transferase</keyword>
<dbReference type="InterPro" id="IPR016181">
    <property type="entry name" value="Acyl_CoA_acyltransferase"/>
</dbReference>
<evidence type="ECO:0000313" key="5">
    <source>
        <dbReference type="Proteomes" id="UP001418796"/>
    </source>
</evidence>
<comment type="caution">
    <text evidence="4">The sequence shown here is derived from an EMBL/GenBank/DDBJ whole genome shotgun (WGS) entry which is preliminary data.</text>
</comment>
<dbReference type="Pfam" id="PF00583">
    <property type="entry name" value="Acetyltransf_1"/>
    <property type="match status" value="1"/>
</dbReference>
<keyword evidence="2" id="KW-0012">Acyltransferase</keyword>
<dbReference type="EMBL" id="JBCITK010000001">
    <property type="protein sequence ID" value="MEN0645301.1"/>
    <property type="molecule type" value="Genomic_DNA"/>
</dbReference>
<evidence type="ECO:0000256" key="1">
    <source>
        <dbReference type="ARBA" id="ARBA00022679"/>
    </source>
</evidence>